<dbReference type="HOGENOM" id="CLU_196784_0_0_6"/>
<keyword evidence="2" id="KW-1185">Reference proteome</keyword>
<dbReference type="Proteomes" id="UP000010290">
    <property type="component" value="Chromosome"/>
</dbReference>
<protein>
    <submittedName>
        <fullName evidence="1">Uncharacterized protein</fullName>
    </submittedName>
</protein>
<proteinExistence type="predicted"/>
<sequence length="97" mass="10427">MRAAPYEPLFGLAPGGVYRATNCCQSRGALLPHPFTLTCACKQAIGGLLSVALVVGSRLPDVIWHPALWSPDFPPLYPSPEGTTIKQRLSGQLRRGL</sequence>
<evidence type="ECO:0000313" key="1">
    <source>
        <dbReference type="EMBL" id="EKT60001.1"/>
    </source>
</evidence>
<evidence type="ECO:0000313" key="2">
    <source>
        <dbReference type="Proteomes" id="UP000010290"/>
    </source>
</evidence>
<dbReference type="AlphaFoldDB" id="K8WJ73"/>
<comment type="caution">
    <text evidence="1">The sequence shown here is derived from an EMBL/GenBank/DDBJ whole genome shotgun (WGS) entry which is preliminary data.</text>
</comment>
<name>K8WJ73_9GAMM</name>
<dbReference type="AntiFam" id="ANF00045">
    <property type="entry name" value="Antisense to RNaseP"/>
</dbReference>
<gene>
    <name evidence="1" type="ORF">OO7_04184</name>
</gene>
<accession>K8WJ73</accession>
<dbReference type="AntiFam" id="ANF00041">
    <property type="entry name" value="Antisense to RNaseP"/>
</dbReference>
<reference evidence="1 2" key="1">
    <citation type="journal article" date="2012" name="BMC Genomics">
        <title>Comparative genomics of bacteria in the genus Providencia isolated from wild Drosophila melanogaster.</title>
        <authorList>
            <person name="Galac M.R."/>
            <person name="Lazzaro B.P."/>
        </authorList>
    </citation>
    <scope>NUCLEOTIDE SEQUENCE [LARGE SCALE GENOMIC DNA]</scope>
    <source>
        <strain evidence="1 2">DSM 19967</strain>
    </source>
</reference>
<dbReference type="EMBL" id="AKKN01000005">
    <property type="protein sequence ID" value="EKT60001.1"/>
    <property type="molecule type" value="Genomic_DNA"/>
</dbReference>
<organism evidence="1 2">
    <name type="scientific">Providencia sneebia DSM 19967</name>
    <dbReference type="NCBI Taxonomy" id="1141660"/>
    <lineage>
        <taxon>Bacteria</taxon>
        <taxon>Pseudomonadati</taxon>
        <taxon>Pseudomonadota</taxon>
        <taxon>Gammaproteobacteria</taxon>
        <taxon>Enterobacterales</taxon>
        <taxon>Morganellaceae</taxon>
        <taxon>Providencia</taxon>
    </lineage>
</organism>